<keyword evidence="3" id="KW-1185">Reference proteome</keyword>
<evidence type="ECO:0000313" key="2">
    <source>
        <dbReference type="EMBL" id="MEA5611114.1"/>
    </source>
</evidence>
<dbReference type="EMBL" id="JAYGHK010000169">
    <property type="protein sequence ID" value="MEA5611114.1"/>
    <property type="molecule type" value="Genomic_DNA"/>
</dbReference>
<keyword evidence="2" id="KW-0489">Methyltransferase</keyword>
<reference evidence="2 3" key="1">
    <citation type="submission" date="2023-12" db="EMBL/GenBank/DDBJ databases">
        <title>Baltic Sea Cyanobacteria.</title>
        <authorList>
            <person name="Delbaje E."/>
            <person name="Fewer D.P."/>
            <person name="Shishido T.K."/>
        </authorList>
    </citation>
    <scope>NUCLEOTIDE SEQUENCE [LARGE SCALE GENOMIC DNA]</scope>
    <source>
        <strain evidence="2 3">UHCC 0060</strain>
    </source>
</reference>
<comment type="caution">
    <text evidence="2">The sequence shown here is derived from an EMBL/GenBank/DDBJ whole genome shotgun (WGS) entry which is preliminary data.</text>
</comment>
<protein>
    <submittedName>
        <fullName evidence="2">Class I SAM-dependent methyltransferase</fullName>
        <ecNumber evidence="2">2.1.-.-</ecNumber>
    </submittedName>
</protein>
<keyword evidence="1" id="KW-0472">Membrane</keyword>
<dbReference type="RefSeq" id="WP_323244325.1">
    <property type="nucleotide sequence ID" value="NZ_JAYGHK010000169.1"/>
</dbReference>
<dbReference type="GO" id="GO:0008168">
    <property type="term" value="F:methyltransferase activity"/>
    <property type="evidence" value="ECO:0007669"/>
    <property type="project" value="UniProtKB-KW"/>
</dbReference>
<keyword evidence="1" id="KW-0812">Transmembrane</keyword>
<dbReference type="InterPro" id="IPR029063">
    <property type="entry name" value="SAM-dependent_MTases_sf"/>
</dbReference>
<organism evidence="2 3">
    <name type="scientific">Nodularia spumigena UHCC 0060</name>
    <dbReference type="NCBI Taxonomy" id="3110300"/>
    <lineage>
        <taxon>Bacteria</taxon>
        <taxon>Bacillati</taxon>
        <taxon>Cyanobacteriota</taxon>
        <taxon>Cyanophyceae</taxon>
        <taxon>Nostocales</taxon>
        <taxon>Nodulariaceae</taxon>
        <taxon>Nodularia</taxon>
    </lineage>
</organism>
<dbReference type="Gene3D" id="3.40.50.150">
    <property type="entry name" value="Vaccinia Virus protein VP39"/>
    <property type="match status" value="1"/>
</dbReference>
<sequence>MGYTFLSLKRVFKNKLLFKDKSILTLGTLYPYITDSEFDILHKIYPNEDIQNLRLVPKQDFSDYLFRVILGAKNLSSTDVSSYQGSEIICDLNKDISDSWYNSYDIIFDGGTLEHLSNFPQSLKNIFNILVDNGIYYFEVPCNNWIDHGFFQFSPTFFEDLCIDNSNLNLLELFINDTLNYYSISSGHPYLSFIKRSIYLSKKKLNVAGIIHKKYSLSLEDPIIVSLIQTKYRDAYKAAKSPESKPLEEVHQNDLLKNNNFDWDLSYLISFVKKCFFITLTMISNSPFISVATKVLIFQRLLILSNRVSKIFKR</sequence>
<evidence type="ECO:0000313" key="3">
    <source>
        <dbReference type="Proteomes" id="UP001303285"/>
    </source>
</evidence>
<keyword evidence="2" id="KW-0808">Transferase</keyword>
<feature type="transmembrane region" description="Helical" evidence="1">
    <location>
        <begin position="276"/>
        <end position="297"/>
    </location>
</feature>
<dbReference type="EC" id="2.1.-.-" evidence="2"/>
<keyword evidence="1" id="KW-1133">Transmembrane helix</keyword>
<dbReference type="GO" id="GO:0032259">
    <property type="term" value="P:methylation"/>
    <property type="evidence" value="ECO:0007669"/>
    <property type="project" value="UniProtKB-KW"/>
</dbReference>
<gene>
    <name evidence="2" type="ORF">VB695_24155</name>
</gene>
<proteinExistence type="predicted"/>
<accession>A0ABU5UXS7</accession>
<evidence type="ECO:0000256" key="1">
    <source>
        <dbReference type="SAM" id="Phobius"/>
    </source>
</evidence>
<dbReference type="Proteomes" id="UP001303285">
    <property type="component" value="Unassembled WGS sequence"/>
</dbReference>
<dbReference type="SUPFAM" id="SSF53335">
    <property type="entry name" value="S-adenosyl-L-methionine-dependent methyltransferases"/>
    <property type="match status" value="1"/>
</dbReference>
<name>A0ABU5UXS7_NODSP</name>